<dbReference type="SMART" id="SM00228">
    <property type="entry name" value="PDZ"/>
    <property type="match status" value="1"/>
</dbReference>
<organism evidence="2 3">
    <name type="scientific">Marinicrinis sediminis</name>
    <dbReference type="NCBI Taxonomy" id="1652465"/>
    <lineage>
        <taxon>Bacteria</taxon>
        <taxon>Bacillati</taxon>
        <taxon>Bacillota</taxon>
        <taxon>Bacilli</taxon>
        <taxon>Bacillales</taxon>
        <taxon>Paenibacillaceae</taxon>
    </lineage>
</organism>
<evidence type="ECO:0000259" key="1">
    <source>
        <dbReference type="SMART" id="SM00228"/>
    </source>
</evidence>
<dbReference type="Proteomes" id="UP001597497">
    <property type="component" value="Unassembled WGS sequence"/>
</dbReference>
<feature type="domain" description="PDZ" evidence="1">
    <location>
        <begin position="178"/>
        <end position="251"/>
    </location>
</feature>
<dbReference type="InterPro" id="IPR001478">
    <property type="entry name" value="PDZ"/>
</dbReference>
<dbReference type="Gene3D" id="3.30.530.20">
    <property type="match status" value="1"/>
</dbReference>
<dbReference type="SUPFAM" id="SSF50156">
    <property type="entry name" value="PDZ domain-like"/>
    <property type="match status" value="1"/>
</dbReference>
<dbReference type="SUPFAM" id="SSF55961">
    <property type="entry name" value="Bet v1-like"/>
    <property type="match status" value="1"/>
</dbReference>
<dbReference type="RefSeq" id="WP_379930899.1">
    <property type="nucleotide sequence ID" value="NZ_JBHUMM010000043.1"/>
</dbReference>
<dbReference type="EMBL" id="JBHUMM010000043">
    <property type="protein sequence ID" value="MFD2673332.1"/>
    <property type="molecule type" value="Genomic_DNA"/>
</dbReference>
<evidence type="ECO:0000313" key="2">
    <source>
        <dbReference type="EMBL" id="MFD2673332.1"/>
    </source>
</evidence>
<dbReference type="InterPro" id="IPR023393">
    <property type="entry name" value="START-like_dom_sf"/>
</dbReference>
<keyword evidence="3" id="KW-1185">Reference proteome</keyword>
<sequence length="284" mass="32216">MHTEKTKTTMVIEAPLASIWYHLTTASGMNDYLTDRVNMSTAFLESGTVVHIVIGDMLNEAVCTQIEPMRSVTFHDHFKSLLADDSYLSYQVTTTFLIEPVEEPDFSRDSSSMYAVSAIVEGYESDDELLQWIRECADFGWKQSLFNLKTRLELGLDLRQAIFGYPRLGICNYTATSQQLRAHFLDPNHVQGNWVMEVFPDGPASLAGLQKGDIIVALDQHKVPTYAHFVKELSRSYGKKDTVDIQYVRRGTEYETTARLSYHALLTGLVEPTDARVNDIRTRE</sequence>
<dbReference type="Pfam" id="PF13180">
    <property type="entry name" value="PDZ_2"/>
    <property type="match status" value="1"/>
</dbReference>
<protein>
    <submittedName>
        <fullName evidence="2">PDZ domain-containing protein</fullName>
    </submittedName>
</protein>
<dbReference type="InterPro" id="IPR036034">
    <property type="entry name" value="PDZ_sf"/>
</dbReference>
<evidence type="ECO:0000313" key="3">
    <source>
        <dbReference type="Proteomes" id="UP001597497"/>
    </source>
</evidence>
<accession>A0ABW5RGZ7</accession>
<dbReference type="Gene3D" id="2.30.42.10">
    <property type="match status" value="1"/>
</dbReference>
<name>A0ABW5RGZ7_9BACL</name>
<comment type="caution">
    <text evidence="2">The sequence shown here is derived from an EMBL/GenBank/DDBJ whole genome shotgun (WGS) entry which is preliminary data.</text>
</comment>
<proteinExistence type="predicted"/>
<reference evidence="3" key="1">
    <citation type="journal article" date="2019" name="Int. J. Syst. Evol. Microbiol.">
        <title>The Global Catalogue of Microorganisms (GCM) 10K type strain sequencing project: providing services to taxonomists for standard genome sequencing and annotation.</title>
        <authorList>
            <consortium name="The Broad Institute Genomics Platform"/>
            <consortium name="The Broad Institute Genome Sequencing Center for Infectious Disease"/>
            <person name="Wu L."/>
            <person name="Ma J."/>
        </authorList>
    </citation>
    <scope>NUCLEOTIDE SEQUENCE [LARGE SCALE GENOMIC DNA]</scope>
    <source>
        <strain evidence="3">KCTC 33676</strain>
    </source>
</reference>
<gene>
    <name evidence="2" type="ORF">ACFSUC_17290</name>
</gene>